<dbReference type="OrthoDB" id="667051at2759"/>
<reference evidence="1" key="1">
    <citation type="submission" date="2020-07" db="EMBL/GenBank/DDBJ databases">
        <title>Ethylene signaling mediates host invasion by parasitic plants.</title>
        <authorList>
            <person name="Yoshida S."/>
        </authorList>
    </citation>
    <scope>NUCLEOTIDE SEQUENCE</scope>
    <source>
        <strain evidence="1">Okayama</strain>
    </source>
</reference>
<evidence type="ECO:0000313" key="2">
    <source>
        <dbReference type="Proteomes" id="UP000653305"/>
    </source>
</evidence>
<dbReference type="Proteomes" id="UP000653305">
    <property type="component" value="Unassembled WGS sequence"/>
</dbReference>
<dbReference type="InterPro" id="IPR012442">
    <property type="entry name" value="DUF1645_plant"/>
</dbReference>
<dbReference type="EMBL" id="BMAC01000088">
    <property type="protein sequence ID" value="GFP84515.1"/>
    <property type="molecule type" value="Genomic_DNA"/>
</dbReference>
<evidence type="ECO:0000313" key="1">
    <source>
        <dbReference type="EMBL" id="GFP84515.1"/>
    </source>
</evidence>
<organism evidence="1 2">
    <name type="scientific">Phtheirospermum japonicum</name>
    <dbReference type="NCBI Taxonomy" id="374723"/>
    <lineage>
        <taxon>Eukaryota</taxon>
        <taxon>Viridiplantae</taxon>
        <taxon>Streptophyta</taxon>
        <taxon>Embryophyta</taxon>
        <taxon>Tracheophyta</taxon>
        <taxon>Spermatophyta</taxon>
        <taxon>Magnoliopsida</taxon>
        <taxon>eudicotyledons</taxon>
        <taxon>Gunneridae</taxon>
        <taxon>Pentapetalae</taxon>
        <taxon>asterids</taxon>
        <taxon>lamiids</taxon>
        <taxon>Lamiales</taxon>
        <taxon>Orobanchaceae</taxon>
        <taxon>Orobanchaceae incertae sedis</taxon>
        <taxon>Phtheirospermum</taxon>
    </lineage>
</organism>
<sequence>MSLKSPPQPHHMNFSTTTMEVPDGFYFQPWPRHKHHPHSIPIPGFYFSAPASPVHFVLSNTINIINSYPSSAPDANASFDFDFSASLRPTAAPSPESMTSADKLFLNGQIRPMKLSTHLQRPQLLPPLIEHDDDDILEEDPLTSACGRELRKFQAGSLRWRTRSMSPSKNSTTTPFDWVTNESEISRGNNSHVDAEDKKIETTPSRSSSKWWVLLEEFLLYRSKSKGRNNEGNNKFWGSLSFSPILKDKKVITKG</sequence>
<dbReference type="PANTHER" id="PTHR33095:SF57">
    <property type="entry name" value="EXPRESSED PROTEIN"/>
    <property type="match status" value="1"/>
</dbReference>
<dbReference type="Pfam" id="PF07816">
    <property type="entry name" value="DUF1645"/>
    <property type="match status" value="1"/>
</dbReference>
<dbReference type="AlphaFoldDB" id="A0A830BKU6"/>
<proteinExistence type="predicted"/>
<comment type="caution">
    <text evidence="1">The sequence shown here is derived from an EMBL/GenBank/DDBJ whole genome shotgun (WGS) entry which is preliminary data.</text>
</comment>
<protein>
    <submittedName>
        <fullName evidence="1">Uncharacterized protein</fullName>
    </submittedName>
</protein>
<name>A0A830BKU6_9LAMI</name>
<keyword evidence="2" id="KW-1185">Reference proteome</keyword>
<accession>A0A830BKU6</accession>
<gene>
    <name evidence="1" type="ORF">PHJA_000595400</name>
</gene>
<dbReference type="PANTHER" id="PTHR33095">
    <property type="entry name" value="OS07G0619500 PROTEIN"/>
    <property type="match status" value="1"/>
</dbReference>